<dbReference type="RefSeq" id="XP_001884674.1">
    <property type="nucleotide sequence ID" value="XM_001884639.1"/>
</dbReference>
<proteinExistence type="predicted"/>
<protein>
    <submittedName>
        <fullName evidence="2">Predicted protein</fullName>
    </submittedName>
</protein>
<dbReference type="InterPro" id="IPR004242">
    <property type="entry name" value="Transposase_21"/>
</dbReference>
<dbReference type="InParanoid" id="B0DL55"/>
<feature type="compositionally biased region" description="Polar residues" evidence="1">
    <location>
        <begin position="34"/>
        <end position="44"/>
    </location>
</feature>
<feature type="compositionally biased region" description="Basic residues" evidence="1">
    <location>
        <begin position="45"/>
        <end position="54"/>
    </location>
</feature>
<name>B0DL55_LACBS</name>
<dbReference type="PANTHER" id="PTHR46579">
    <property type="entry name" value="F5/8 TYPE C DOMAIN-CONTAINING PROTEIN-RELATED"/>
    <property type="match status" value="1"/>
</dbReference>
<accession>B0DL55</accession>
<dbReference type="Pfam" id="PF02992">
    <property type="entry name" value="Transposase_21"/>
    <property type="match status" value="1"/>
</dbReference>
<evidence type="ECO:0000313" key="3">
    <source>
        <dbReference type="Proteomes" id="UP000001194"/>
    </source>
</evidence>
<evidence type="ECO:0000256" key="1">
    <source>
        <dbReference type="SAM" id="MobiDB-lite"/>
    </source>
</evidence>
<dbReference type="HOGENOM" id="CLU_002101_0_0_1"/>
<dbReference type="PANTHER" id="PTHR46579:SF2">
    <property type="entry name" value="C2H2-TYPE DOMAIN-CONTAINING PROTEIN"/>
    <property type="match status" value="1"/>
</dbReference>
<dbReference type="KEGG" id="lbc:LACBIDRAFT_304189"/>
<dbReference type="EMBL" id="DS547116">
    <property type="protein sequence ID" value="EDR04850.1"/>
    <property type="molecule type" value="Genomic_DNA"/>
</dbReference>
<dbReference type="OrthoDB" id="3248986at2759"/>
<gene>
    <name evidence="2" type="ORF">LACBIDRAFT_304189</name>
</gene>
<organism evidence="3">
    <name type="scientific">Laccaria bicolor (strain S238N-H82 / ATCC MYA-4686)</name>
    <name type="common">Bicoloured deceiver</name>
    <name type="synonym">Laccaria laccata var. bicolor</name>
    <dbReference type="NCBI Taxonomy" id="486041"/>
    <lineage>
        <taxon>Eukaryota</taxon>
        <taxon>Fungi</taxon>
        <taxon>Dikarya</taxon>
        <taxon>Basidiomycota</taxon>
        <taxon>Agaricomycotina</taxon>
        <taxon>Agaricomycetes</taxon>
        <taxon>Agaricomycetidae</taxon>
        <taxon>Agaricales</taxon>
        <taxon>Agaricineae</taxon>
        <taxon>Hydnangiaceae</taxon>
        <taxon>Laccaria</taxon>
    </lineage>
</organism>
<evidence type="ECO:0000313" key="2">
    <source>
        <dbReference type="EMBL" id="EDR04850.1"/>
    </source>
</evidence>
<feature type="region of interest" description="Disordered" evidence="1">
    <location>
        <begin position="34"/>
        <end position="58"/>
    </location>
</feature>
<reference evidence="2 3" key="1">
    <citation type="journal article" date="2008" name="Nature">
        <title>The genome of Laccaria bicolor provides insights into mycorrhizal symbiosis.</title>
        <authorList>
            <person name="Martin F."/>
            <person name="Aerts A."/>
            <person name="Ahren D."/>
            <person name="Brun A."/>
            <person name="Danchin E.G.J."/>
            <person name="Duchaussoy F."/>
            <person name="Gibon J."/>
            <person name="Kohler A."/>
            <person name="Lindquist E."/>
            <person name="Pereda V."/>
            <person name="Salamov A."/>
            <person name="Shapiro H.J."/>
            <person name="Wuyts J."/>
            <person name="Blaudez D."/>
            <person name="Buee M."/>
            <person name="Brokstein P."/>
            <person name="Canbaeck B."/>
            <person name="Cohen D."/>
            <person name="Courty P.E."/>
            <person name="Coutinho P.M."/>
            <person name="Delaruelle C."/>
            <person name="Detter J.C."/>
            <person name="Deveau A."/>
            <person name="DiFazio S."/>
            <person name="Duplessis S."/>
            <person name="Fraissinet-Tachet L."/>
            <person name="Lucic E."/>
            <person name="Frey-Klett P."/>
            <person name="Fourrey C."/>
            <person name="Feussner I."/>
            <person name="Gay G."/>
            <person name="Grimwood J."/>
            <person name="Hoegger P.J."/>
            <person name="Jain P."/>
            <person name="Kilaru S."/>
            <person name="Labbe J."/>
            <person name="Lin Y.C."/>
            <person name="Legue V."/>
            <person name="Le Tacon F."/>
            <person name="Marmeisse R."/>
            <person name="Melayah D."/>
            <person name="Montanini B."/>
            <person name="Muratet M."/>
            <person name="Nehls U."/>
            <person name="Niculita-Hirzel H."/>
            <person name="Oudot-Le Secq M.P."/>
            <person name="Peter M."/>
            <person name="Quesneville H."/>
            <person name="Rajashekar B."/>
            <person name="Reich M."/>
            <person name="Rouhier N."/>
            <person name="Schmutz J."/>
            <person name="Yin T."/>
            <person name="Chalot M."/>
            <person name="Henrissat B."/>
            <person name="Kuees U."/>
            <person name="Lucas S."/>
            <person name="Van de Peer Y."/>
            <person name="Podila G.K."/>
            <person name="Polle A."/>
            <person name="Pukkila P.J."/>
            <person name="Richardson P.M."/>
            <person name="Rouze P."/>
            <person name="Sanders I.R."/>
            <person name="Stajich J.E."/>
            <person name="Tunlid A."/>
            <person name="Tuskan G."/>
            <person name="Grigoriev I.V."/>
        </authorList>
    </citation>
    <scope>NUCLEOTIDE SEQUENCE [LARGE SCALE GENOMIC DNA]</scope>
    <source>
        <strain evidence="3">S238N-H82 / ATCC MYA-4686</strain>
    </source>
</reference>
<dbReference type="STRING" id="486041.B0DL55"/>
<sequence length="1314" mass="149008">MPLKLCQCHTCIKVESKDPDTGAPIQGTFVSQSTFANHRQPSRQSKSHHNKHAARALPKAEDSIFSATVRPTQTIARVPDHLDFDDGAAPELCPPLTKKEEAALQKIQLCLDEFCRLQEAAKPLPPLIFPPTPTDIPESPPQLPFGPNEKYLKHQSSVTPLMNQVDGIRTDESVVVRRARKRAIDQMIAYDDSLTGYVATCWERERGLRLQTSMGSNASQAGGPPDVTIEEKQALQKLETYLSEFNRQKSKFSELSPLTFPLTPDDIPDPPPNLPYSPNKKFIQHRQFIDVLISRVRGLGVNATDAVTNRQKEVIALVTAYDDQLRSYVTETWKRERDERLHQRSNPMETIDCSPHSDHIKNISGMPHAILASIVTVFILTLISNLPRNGSNFLLYAMRTVATTACTYYVKQCFNVDNPPDPLRILTAGDHWPIDIRTAMANFRLDPDLVIYASCPKCFSCYDKVDGKYPEHCKFMSTPSCPPCGTKLTIRKQTLKNGQPAKVDFVPIQPYAYQPITSYLSRLLSRPGLLELMKKTAVPWNAGKPRWWDFFGARAFRQFLGPDGEKPFLMCPDGETRLIFSLFVDWFNPYGNKIAGKKASIGGIYMVCLNLPPHLRFRVENVYLVGIIPGEPHLDHVNHLLRPLISDLLPLWHTGVKFLNVINAATNLFVRCAIVPLVADLPASRKASGFAGHSAHFFCSFCRLRKSDITNLDVGSWLRRSRAEHYAAALRFRDARNIRERDDAFDTDYTRWSELLRLPYWDPTKFTVIDPMHNLFLNLASYHIRSFWKTCSTYVQGRRNQEPHSPAEQAQEIDKAHRWIKAGNTNALSRMRRTYVEYVSHANQTEISANSKKNLQLATEVVNWWKARPAGSELIKPPPLTVPAVNILQALNPDSIIGEAELNEIWGDMEKTTTPNWFNRAPKNFGTVKHGKMSADHWRSVCTVNLVITLIRLWGQPGASQRHKKLLENFMALVSVFRWAPTRSTSERQIQVVERQLQKYYKSLMALSGKEHMTPSHHLSLHLPECLREFGPVHGWWGFAFERYNGIIQRQNSNNKLNELVLTFTRTFCRAANLKALLAQPGLSPILDEIKPGFEQQYPNELRGSTLNDVLSYEGYFDTNEDLEWDPANKEVDLSLEVLNALKVKLNQANTNVTFVTDRSQTGSLLEPTAQRLRYLKARGVTFSPAKQSEGNSSILFRPVGGDAIVAGQIQDIFLHATKSGVDEIVKLESFLVVKKFRPLSAEDERIDPYRAFPLLDVRLYHDILLPEVFVITSSDIVSHFASCPFQFLGQGHQYRIVLSLDRVSLLEGFLNRY</sequence>
<dbReference type="Proteomes" id="UP000001194">
    <property type="component" value="Unassembled WGS sequence"/>
</dbReference>
<keyword evidence="3" id="KW-1185">Reference proteome</keyword>
<dbReference type="GeneID" id="6080131"/>